<dbReference type="Proteomes" id="UP000266841">
    <property type="component" value="Unassembled WGS sequence"/>
</dbReference>
<evidence type="ECO:0000313" key="1">
    <source>
        <dbReference type="EMBL" id="EJK74237.1"/>
    </source>
</evidence>
<reference evidence="1 2" key="1">
    <citation type="journal article" date="2012" name="Genome Biol.">
        <title>Genome and low-iron response of an oceanic diatom adapted to chronic iron limitation.</title>
        <authorList>
            <person name="Lommer M."/>
            <person name="Specht M."/>
            <person name="Roy A.S."/>
            <person name="Kraemer L."/>
            <person name="Andreson R."/>
            <person name="Gutowska M.A."/>
            <person name="Wolf J."/>
            <person name="Bergner S.V."/>
            <person name="Schilhabel M.B."/>
            <person name="Klostermeier U.C."/>
            <person name="Beiko R.G."/>
            <person name="Rosenstiel P."/>
            <person name="Hippler M."/>
            <person name="Laroche J."/>
        </authorList>
    </citation>
    <scope>NUCLEOTIDE SEQUENCE [LARGE SCALE GENOMIC DNA]</scope>
    <source>
        <strain evidence="1 2">CCMP1005</strain>
    </source>
</reference>
<comment type="caution">
    <text evidence="1">The sequence shown here is derived from an EMBL/GenBank/DDBJ whole genome shotgun (WGS) entry which is preliminary data.</text>
</comment>
<name>K0TP77_THAOC</name>
<feature type="non-terminal residue" evidence="1">
    <location>
        <position position="1"/>
    </location>
</feature>
<evidence type="ECO:0000313" key="2">
    <source>
        <dbReference type="Proteomes" id="UP000266841"/>
    </source>
</evidence>
<proteinExistence type="predicted"/>
<gene>
    <name evidence="1" type="ORF">THAOC_04095</name>
</gene>
<dbReference type="AlphaFoldDB" id="K0TP77"/>
<sequence length="421" mass="46712">AMGAVIRPPGEAMEELDSLSCCCAIVPAEPTGCSVTANYRHEDVAQGRWDNLVLKALLVLMQDFLSASLLGDIVMTIFGCEVCHFGPFLYLALLYFEGVGEVLQYARDARRFNHKSNFTMWIYPRKISNIDWRSSRLLPTERKGVRWRVVPSMLAGTASSLSALEVVGFLRSIGRNKLFFPPAHPQVCYWKLVELGASLLDSFELEMDWFSTDVLHRPRGWMEPLRRHLATSPVHSTPSFSQIRKADLAGSSSWLTSNPKCLGSHYGPLMNFFPVCDLPSQTRERCSGRRRGLSCSDECPLNADGSIGSVRGLRQPQTTIDASLIVDMSSPMCLRPSHEMFFMSHVSLLPAFDVAGKQILQNRVQTPPRERHCLGGISARFAIMSTVETAATGFNDLVGCRLVGRSTSYPMTGAQTVKKTP</sequence>
<accession>K0TP77</accession>
<dbReference type="EMBL" id="AGNL01003841">
    <property type="protein sequence ID" value="EJK74237.1"/>
    <property type="molecule type" value="Genomic_DNA"/>
</dbReference>
<dbReference type="eggNOG" id="ENOG502TBA5">
    <property type="taxonomic scope" value="Eukaryota"/>
</dbReference>
<organism evidence="1 2">
    <name type="scientific">Thalassiosira oceanica</name>
    <name type="common">Marine diatom</name>
    <dbReference type="NCBI Taxonomy" id="159749"/>
    <lineage>
        <taxon>Eukaryota</taxon>
        <taxon>Sar</taxon>
        <taxon>Stramenopiles</taxon>
        <taxon>Ochrophyta</taxon>
        <taxon>Bacillariophyta</taxon>
        <taxon>Coscinodiscophyceae</taxon>
        <taxon>Thalassiosirophycidae</taxon>
        <taxon>Thalassiosirales</taxon>
        <taxon>Thalassiosiraceae</taxon>
        <taxon>Thalassiosira</taxon>
    </lineage>
</organism>
<keyword evidence="2" id="KW-1185">Reference proteome</keyword>
<protein>
    <submittedName>
        <fullName evidence="1">Uncharacterized protein</fullName>
    </submittedName>
</protein>